<dbReference type="GO" id="GO:1990234">
    <property type="term" value="C:transferase complex"/>
    <property type="evidence" value="ECO:0007669"/>
    <property type="project" value="UniProtKB-ARBA"/>
</dbReference>
<dbReference type="InterPro" id="IPR020472">
    <property type="entry name" value="WD40_PAC1"/>
</dbReference>
<keyword evidence="2" id="KW-0677">Repeat</keyword>
<evidence type="ECO:0000313" key="5">
    <source>
        <dbReference type="EMBL" id="CAE7085845.1"/>
    </source>
</evidence>
<organism evidence="5 6">
    <name type="scientific">Rhizoctonia solani</name>
    <dbReference type="NCBI Taxonomy" id="456999"/>
    <lineage>
        <taxon>Eukaryota</taxon>
        <taxon>Fungi</taxon>
        <taxon>Dikarya</taxon>
        <taxon>Basidiomycota</taxon>
        <taxon>Agaricomycotina</taxon>
        <taxon>Agaricomycetes</taxon>
        <taxon>Cantharellales</taxon>
        <taxon>Ceratobasidiaceae</taxon>
        <taxon>Rhizoctonia</taxon>
    </lineage>
</organism>
<dbReference type="Pfam" id="PF00400">
    <property type="entry name" value="WD40"/>
    <property type="match status" value="7"/>
</dbReference>
<dbReference type="PROSITE" id="PS50082">
    <property type="entry name" value="WD_REPEATS_2"/>
    <property type="match status" value="6"/>
</dbReference>
<dbReference type="SUPFAM" id="SSF50978">
    <property type="entry name" value="WD40 repeat-like"/>
    <property type="match status" value="1"/>
</dbReference>
<comment type="caution">
    <text evidence="5">The sequence shown here is derived from an EMBL/GenBank/DDBJ whole genome shotgun (WGS) entry which is preliminary data.</text>
</comment>
<dbReference type="Gene3D" id="2.130.10.10">
    <property type="entry name" value="YVTN repeat-like/Quinoprotein amine dehydrogenase"/>
    <property type="match status" value="3"/>
</dbReference>
<dbReference type="PANTHER" id="PTHR22847:SF637">
    <property type="entry name" value="WD REPEAT DOMAIN 5B"/>
    <property type="match status" value="1"/>
</dbReference>
<feature type="repeat" description="WD" evidence="3">
    <location>
        <begin position="268"/>
        <end position="298"/>
    </location>
</feature>
<gene>
    <name evidence="5" type="ORF">RDB_LOCUS27726</name>
</gene>
<reference evidence="5" key="1">
    <citation type="submission" date="2021-01" db="EMBL/GenBank/DDBJ databases">
        <authorList>
            <person name="Kaushik A."/>
        </authorList>
    </citation>
    <scope>NUCLEOTIDE SEQUENCE</scope>
    <source>
        <strain evidence="5">AG5</strain>
    </source>
</reference>
<dbReference type="Gene3D" id="1.10.510.10">
    <property type="entry name" value="Transferase(Phosphotransferase) domain 1"/>
    <property type="match status" value="1"/>
</dbReference>
<protein>
    <recommendedName>
        <fullName evidence="4">Protein kinase domain-containing protein</fullName>
    </recommendedName>
</protein>
<dbReference type="PROSITE" id="PS50011">
    <property type="entry name" value="PROTEIN_KINASE_DOM"/>
    <property type="match status" value="1"/>
</dbReference>
<dbReference type="CDD" id="cd00200">
    <property type="entry name" value="WD40"/>
    <property type="match status" value="1"/>
</dbReference>
<feature type="repeat" description="WD" evidence="3">
    <location>
        <begin position="47"/>
        <end position="88"/>
    </location>
</feature>
<dbReference type="InterPro" id="IPR001245">
    <property type="entry name" value="Ser-Thr/Tyr_kinase_cat_dom"/>
</dbReference>
<dbReference type="InterPro" id="IPR000719">
    <property type="entry name" value="Prot_kinase_dom"/>
</dbReference>
<dbReference type="AlphaFoldDB" id="A0A8H3DSA4"/>
<dbReference type="GO" id="GO:0005524">
    <property type="term" value="F:ATP binding"/>
    <property type="evidence" value="ECO:0007669"/>
    <property type="project" value="InterPro"/>
</dbReference>
<dbReference type="GO" id="GO:0004672">
    <property type="term" value="F:protein kinase activity"/>
    <property type="evidence" value="ECO:0007669"/>
    <property type="project" value="InterPro"/>
</dbReference>
<dbReference type="Proteomes" id="UP000663827">
    <property type="component" value="Unassembled WGS sequence"/>
</dbReference>
<feature type="repeat" description="WD" evidence="3">
    <location>
        <begin position="139"/>
        <end position="180"/>
    </location>
</feature>
<evidence type="ECO:0000313" key="6">
    <source>
        <dbReference type="Proteomes" id="UP000663827"/>
    </source>
</evidence>
<dbReference type="EMBL" id="CAJNJQ010000559">
    <property type="protein sequence ID" value="CAE7085845.1"/>
    <property type="molecule type" value="Genomic_DNA"/>
</dbReference>
<name>A0A8H3DSA4_9AGAM</name>
<sequence length="479" mass="52833">MIVHKGHTHRVWSVAFSPDGKSVVSGSSDKTVRMWNAHSSSLIGEPLRGHSDAVYSVSYSPLGNLIASASEDKTIHLWDTSTGQQSGEALKGDHAFLSVAFSPDSKLIASGSDGYSSSPTGYAVQLWGVQTRKAVSSPFKGHTNNVWSASFSPDGTRVVSGSDDETIYIWDAERGVAIIGPLEEHTGTVYSTAFSPDGAQILSCLDDGTIRFWDTRTGGTVGEPYRGHTGEVYSVAFSPRDVYIASGGEDKTVRLWDVRTGHQVDQSFEEHTSEVNSVTFSPCGRFIASGSDDRTVIIRRVLDEVPNANDVTEPQTASRKPTQQMFECLRQAGCVDLSSQMDTRHESAIIASGGDYGDIWQDKLKNGAKVAIKAWRNNPLEMYDSETLERAAKELIDLFKMDHPNVHRLQGVTMFRDRYLGVVSELMDNGNMYEYLLINPDADRHRLDSALKWHQGWSICTPMARYVPIDPYHGIKQED</sequence>
<dbReference type="SUPFAM" id="SSF56112">
    <property type="entry name" value="Protein kinase-like (PK-like)"/>
    <property type="match status" value="1"/>
</dbReference>
<keyword evidence="1 3" id="KW-0853">WD repeat</keyword>
<dbReference type="SMART" id="SM00320">
    <property type="entry name" value="WD40"/>
    <property type="match status" value="7"/>
</dbReference>
<evidence type="ECO:0000256" key="3">
    <source>
        <dbReference type="PROSITE-ProRule" id="PRU00221"/>
    </source>
</evidence>
<dbReference type="Pfam" id="PF07714">
    <property type="entry name" value="PK_Tyr_Ser-Thr"/>
    <property type="match status" value="1"/>
</dbReference>
<evidence type="ECO:0000256" key="1">
    <source>
        <dbReference type="ARBA" id="ARBA00022574"/>
    </source>
</evidence>
<evidence type="ECO:0000256" key="2">
    <source>
        <dbReference type="ARBA" id="ARBA00022737"/>
    </source>
</evidence>
<dbReference type="PANTHER" id="PTHR22847">
    <property type="entry name" value="WD40 REPEAT PROTEIN"/>
    <property type="match status" value="1"/>
</dbReference>
<proteinExistence type="predicted"/>
<feature type="repeat" description="WD" evidence="3">
    <location>
        <begin position="4"/>
        <end position="45"/>
    </location>
</feature>
<dbReference type="InterPro" id="IPR019775">
    <property type="entry name" value="WD40_repeat_CS"/>
</dbReference>
<feature type="domain" description="Protein kinase" evidence="4">
    <location>
        <begin position="345"/>
        <end position="479"/>
    </location>
</feature>
<evidence type="ECO:0000259" key="4">
    <source>
        <dbReference type="PROSITE" id="PS50011"/>
    </source>
</evidence>
<dbReference type="InterPro" id="IPR011009">
    <property type="entry name" value="Kinase-like_dom_sf"/>
</dbReference>
<accession>A0A8H3DSA4</accession>
<dbReference type="InterPro" id="IPR001680">
    <property type="entry name" value="WD40_rpt"/>
</dbReference>
<feature type="repeat" description="WD" evidence="3">
    <location>
        <begin position="182"/>
        <end position="223"/>
    </location>
</feature>
<dbReference type="PROSITE" id="PS00678">
    <property type="entry name" value="WD_REPEATS_1"/>
    <property type="match status" value="3"/>
</dbReference>
<dbReference type="InterPro" id="IPR015943">
    <property type="entry name" value="WD40/YVTN_repeat-like_dom_sf"/>
</dbReference>
<dbReference type="PRINTS" id="PR00320">
    <property type="entry name" value="GPROTEINBRPT"/>
</dbReference>
<dbReference type="PROSITE" id="PS50294">
    <property type="entry name" value="WD_REPEATS_REGION"/>
    <property type="match status" value="6"/>
</dbReference>
<feature type="repeat" description="WD" evidence="3">
    <location>
        <begin position="225"/>
        <end position="266"/>
    </location>
</feature>
<dbReference type="InterPro" id="IPR036322">
    <property type="entry name" value="WD40_repeat_dom_sf"/>
</dbReference>